<evidence type="ECO:0000313" key="1">
    <source>
        <dbReference type="EMBL" id="MFD2549132.1"/>
    </source>
</evidence>
<keyword evidence="1" id="KW-0328">Glycosyltransferase</keyword>
<accession>A0ABW5KNG3</accession>
<proteinExistence type="predicted"/>
<protein>
    <submittedName>
        <fullName evidence="1">Glycosyltransferase family 4 protein</fullName>
        <ecNumber evidence="1">2.4.-.-</ecNumber>
    </submittedName>
</protein>
<comment type="caution">
    <text evidence="1">The sequence shown here is derived from an EMBL/GenBank/DDBJ whole genome shotgun (WGS) entry which is preliminary data.</text>
</comment>
<dbReference type="CDD" id="cd03801">
    <property type="entry name" value="GT4_PimA-like"/>
    <property type="match status" value="1"/>
</dbReference>
<dbReference type="Gene3D" id="3.40.50.2000">
    <property type="entry name" value="Glycogen Phosphorylase B"/>
    <property type="match status" value="1"/>
</dbReference>
<gene>
    <name evidence="1" type="ORF">ACFSR5_15905</name>
</gene>
<dbReference type="EMBL" id="JBHULR010000015">
    <property type="protein sequence ID" value="MFD2549132.1"/>
    <property type="molecule type" value="Genomic_DNA"/>
</dbReference>
<dbReference type="GO" id="GO:0016757">
    <property type="term" value="F:glycosyltransferase activity"/>
    <property type="evidence" value="ECO:0007669"/>
    <property type="project" value="UniProtKB-KW"/>
</dbReference>
<organism evidence="1 2">
    <name type="scientific">Sphingobacterium suaedae</name>
    <dbReference type="NCBI Taxonomy" id="1686402"/>
    <lineage>
        <taxon>Bacteria</taxon>
        <taxon>Pseudomonadati</taxon>
        <taxon>Bacteroidota</taxon>
        <taxon>Sphingobacteriia</taxon>
        <taxon>Sphingobacteriales</taxon>
        <taxon>Sphingobacteriaceae</taxon>
        <taxon>Sphingobacterium</taxon>
    </lineage>
</organism>
<dbReference type="Proteomes" id="UP001597545">
    <property type="component" value="Unassembled WGS sequence"/>
</dbReference>
<name>A0ABW5KNG3_9SPHI</name>
<dbReference type="SUPFAM" id="SSF53756">
    <property type="entry name" value="UDP-Glycosyltransferase/glycogen phosphorylase"/>
    <property type="match status" value="1"/>
</dbReference>
<dbReference type="RefSeq" id="WP_380905451.1">
    <property type="nucleotide sequence ID" value="NZ_JBHUEG010000012.1"/>
</dbReference>
<dbReference type="EC" id="2.4.-.-" evidence="1"/>
<evidence type="ECO:0000313" key="2">
    <source>
        <dbReference type="Proteomes" id="UP001597545"/>
    </source>
</evidence>
<sequence length="408" mass="47257">MRSILFIGLVWPEPTSSAAGTRILQLLNLFREAGDRVTFACAAARSPHSYPLMLLHVQEVDIQLNDSSFDAFVQELNPDIVVFDRFMVEEQYGWRVRCSCPSALTMLDTEDLHFLRAARQEAVKKNRPIVYHSDLAKREIAAILRCDLSLIIAQQELRLLSELFHIPTGLLYYLPFLEEPITDATARAWNIFENRKHLLFIGNFMHEPNWHTVQYLKMRIWPLLKERLPDAELHIYGSYATEKVYQLQQAKDRFYIKGRAGDAKQTMAHYRLLLAPIQFGAGAKGKFVDAMQSGTPSVTTTTGAESMMEDGTWGGVVEDRIDAFVERAAHLYRTKDVWEGAQQEGRRLLNLRYSKDLYQEAFLQHLNNLQRSLVTHRQDHFIGQILQTQQLNSSMYMSRWIEEKNKYR</sequence>
<keyword evidence="1" id="KW-0808">Transferase</keyword>
<keyword evidence="2" id="KW-1185">Reference proteome</keyword>
<reference evidence="2" key="1">
    <citation type="journal article" date="2019" name="Int. J. Syst. Evol. Microbiol.">
        <title>The Global Catalogue of Microorganisms (GCM) 10K type strain sequencing project: providing services to taxonomists for standard genome sequencing and annotation.</title>
        <authorList>
            <consortium name="The Broad Institute Genomics Platform"/>
            <consortium name="The Broad Institute Genome Sequencing Center for Infectious Disease"/>
            <person name="Wu L."/>
            <person name="Ma J."/>
        </authorList>
    </citation>
    <scope>NUCLEOTIDE SEQUENCE [LARGE SCALE GENOMIC DNA]</scope>
    <source>
        <strain evidence="2">KCTC 42662</strain>
    </source>
</reference>
<dbReference type="Pfam" id="PF13692">
    <property type="entry name" value="Glyco_trans_1_4"/>
    <property type="match status" value="1"/>
</dbReference>